<dbReference type="Pfam" id="PF14903">
    <property type="entry name" value="WG_beta_rep"/>
    <property type="match status" value="1"/>
</dbReference>
<comment type="caution">
    <text evidence="2">The sequence shown here is derived from an EMBL/GenBank/DDBJ whole genome shotgun (WGS) entry which is preliminary data.</text>
</comment>
<gene>
    <name evidence="2" type="ORF">H9813_05420</name>
</gene>
<accession>A0A9D2E4H2</accession>
<protein>
    <submittedName>
        <fullName evidence="2">WG repeat-containing protein</fullName>
    </submittedName>
</protein>
<dbReference type="PANTHER" id="PTHR37841:SF1">
    <property type="entry name" value="DUF3298 DOMAIN-CONTAINING PROTEIN"/>
    <property type="match status" value="1"/>
</dbReference>
<dbReference type="AlphaFoldDB" id="A0A9D2E4H2"/>
<name>A0A9D2E4H2_9FIRM</name>
<evidence type="ECO:0000313" key="2">
    <source>
        <dbReference type="EMBL" id="HIZ30657.1"/>
    </source>
</evidence>
<organism evidence="2 3">
    <name type="scientific">Candidatus Allofournierella merdipullorum</name>
    <dbReference type="NCBI Taxonomy" id="2838595"/>
    <lineage>
        <taxon>Bacteria</taxon>
        <taxon>Bacillati</taxon>
        <taxon>Bacillota</taxon>
        <taxon>Clostridia</taxon>
        <taxon>Eubacteriales</taxon>
        <taxon>Oscillospiraceae</taxon>
        <taxon>Allofournierella</taxon>
    </lineage>
</organism>
<evidence type="ECO:0000313" key="3">
    <source>
        <dbReference type="Proteomes" id="UP000824035"/>
    </source>
</evidence>
<reference evidence="2" key="1">
    <citation type="journal article" date="2021" name="PeerJ">
        <title>Extensive microbial diversity within the chicken gut microbiome revealed by metagenomics and culture.</title>
        <authorList>
            <person name="Gilroy R."/>
            <person name="Ravi A."/>
            <person name="Getino M."/>
            <person name="Pursley I."/>
            <person name="Horton D.L."/>
            <person name="Alikhan N.F."/>
            <person name="Baker D."/>
            <person name="Gharbi K."/>
            <person name="Hall N."/>
            <person name="Watson M."/>
            <person name="Adriaenssens E.M."/>
            <person name="Foster-Nyarko E."/>
            <person name="Jarju S."/>
            <person name="Secka A."/>
            <person name="Antonio M."/>
            <person name="Oren A."/>
            <person name="Chaudhuri R.R."/>
            <person name="La Ragione R."/>
            <person name="Hildebrand F."/>
            <person name="Pallen M.J."/>
        </authorList>
    </citation>
    <scope>NUCLEOTIDE SEQUENCE</scope>
    <source>
        <strain evidence="2">ChiGjej4B4-18154</strain>
    </source>
</reference>
<evidence type="ECO:0000256" key="1">
    <source>
        <dbReference type="SAM" id="SignalP"/>
    </source>
</evidence>
<dbReference type="PANTHER" id="PTHR37841">
    <property type="entry name" value="GLR2918 PROTEIN"/>
    <property type="match status" value="1"/>
</dbReference>
<feature type="chain" id="PRO_5038867047" evidence="1">
    <location>
        <begin position="25"/>
        <end position="840"/>
    </location>
</feature>
<proteinExistence type="predicted"/>
<feature type="signal peptide" evidence="1">
    <location>
        <begin position="1"/>
        <end position="24"/>
    </location>
</feature>
<keyword evidence="1" id="KW-0732">Signal</keyword>
<sequence>MRKKVLSVLAGIMLPLVFCTGCSAPGPSTGAAESLPAESLSAEPAPETELVPVLDEESLDLLQDFHIAGAFHHGAAFVARYTSWDTAIIEGELECGYLTTEGEYIPLYTVPEKICLMNPARSYYSYHTDPYIEVETAIYLNRKMTAGPFISQQETMDDVLAMGDNGWVPYFENGKWGYCDLEKNIRIQPAYDQCLPFRDGKALVCNYDGREHWMFIDEKGAVLSSFSQSGVFPYRLPGDLVLLTGDGGSFLCGTDGSLIKEYPGAVSALTGEDCFILAGTMYDSQGKPLYEAGDLADVAPFKGKAVYAENDVYGIRGTDGEVLCPARFAQIFQLTEEGFYAMEQGSRQVGLYDDAGGLLEEAPPSVRISAASEGEICLLDSHGNILDNHQWNIIGTSLDFSCGEQTFFAREGYGYINLGWYEMLTLHILFEEREVEEPAAAAPSLGFTTLATMKGVDASGLRHQEFDHVMTESFSDQPDYYGEAGVSNLLWYQNTSNEIIFCDQQFNTIFSVPRDAVDFATHPAADGSPIYPSPRFLTYLGEGLWNFQFDEVDIYTDKVYKYQCVFNTDGEALYQRKWTVPKYDSRTWIGPCVEGLFFGIEEDRFYTKTGEEIFIDRTDGVRLKNTSNAARCFREGLAATQFGYVDRQGTLVIPAETILEQISASMGEPADPDTVVLHSFVEGQATVELLGETNRFFVIDTQGAVVQELADYPPFYKSFDVRFINTVQETVRKTSFLVAERNNQPSLLRISGGKEVMAPDGMEFLGKVLQYQDDWAFVMVETQDGTNGFVPVDSEGRFYPAVFYNEVSLLQNGSYCGESYYTNEKMENVVDLTLFTVAEG</sequence>
<dbReference type="Proteomes" id="UP000824035">
    <property type="component" value="Unassembled WGS sequence"/>
</dbReference>
<dbReference type="InterPro" id="IPR032774">
    <property type="entry name" value="WG_beta_rep"/>
</dbReference>
<dbReference type="EMBL" id="DXBV01000048">
    <property type="protein sequence ID" value="HIZ30657.1"/>
    <property type="molecule type" value="Genomic_DNA"/>
</dbReference>
<reference evidence="2" key="2">
    <citation type="submission" date="2021-04" db="EMBL/GenBank/DDBJ databases">
        <authorList>
            <person name="Gilroy R."/>
        </authorList>
    </citation>
    <scope>NUCLEOTIDE SEQUENCE</scope>
    <source>
        <strain evidence="2">ChiGjej4B4-18154</strain>
    </source>
</reference>